<evidence type="ECO:0000256" key="1">
    <source>
        <dbReference type="SAM" id="MobiDB-lite"/>
    </source>
</evidence>
<reference evidence="2" key="1">
    <citation type="submission" date="2021-06" db="EMBL/GenBank/DDBJ databases">
        <authorList>
            <person name="Hodson N. C."/>
            <person name="Mongue J. A."/>
            <person name="Jaron S. K."/>
        </authorList>
    </citation>
    <scope>NUCLEOTIDE SEQUENCE</scope>
</reference>
<evidence type="ECO:0000313" key="2">
    <source>
        <dbReference type="EMBL" id="CAG7727293.1"/>
    </source>
</evidence>
<gene>
    <name evidence="2" type="ORF">AFUS01_LOCUS16143</name>
</gene>
<dbReference type="AlphaFoldDB" id="A0A8J2NUV8"/>
<dbReference type="Proteomes" id="UP000708208">
    <property type="component" value="Unassembled WGS sequence"/>
</dbReference>
<proteinExistence type="predicted"/>
<keyword evidence="3" id="KW-1185">Reference proteome</keyword>
<organism evidence="2 3">
    <name type="scientific">Allacma fusca</name>
    <dbReference type="NCBI Taxonomy" id="39272"/>
    <lineage>
        <taxon>Eukaryota</taxon>
        <taxon>Metazoa</taxon>
        <taxon>Ecdysozoa</taxon>
        <taxon>Arthropoda</taxon>
        <taxon>Hexapoda</taxon>
        <taxon>Collembola</taxon>
        <taxon>Symphypleona</taxon>
        <taxon>Sminthuridae</taxon>
        <taxon>Allacma</taxon>
    </lineage>
</organism>
<accession>A0A8J2NUV8</accession>
<evidence type="ECO:0000313" key="3">
    <source>
        <dbReference type="Proteomes" id="UP000708208"/>
    </source>
</evidence>
<comment type="caution">
    <text evidence="2">The sequence shown here is derived from an EMBL/GenBank/DDBJ whole genome shotgun (WGS) entry which is preliminary data.</text>
</comment>
<feature type="region of interest" description="Disordered" evidence="1">
    <location>
        <begin position="224"/>
        <end position="267"/>
    </location>
</feature>
<dbReference type="EMBL" id="CAJVCH010146544">
    <property type="protein sequence ID" value="CAG7727293.1"/>
    <property type="molecule type" value="Genomic_DNA"/>
</dbReference>
<protein>
    <submittedName>
        <fullName evidence="2">Uncharacterized protein</fullName>
    </submittedName>
</protein>
<sequence>MEPTDRRGCSLSLRTDEFQTLVDPHALFHTTLGVKFQVNLLQCKCQHKQLQSCGYIESTNMAHQQTSESSQSQVKPCCQEQHNLYMEALGRLQVYDVYCRDQALHLNQALNTIGEYRMAYEFQCLQNQYLLQAVEEKHQALILEKQQVALLHSSLLSMQNCQSSVNPGMTTSNNVFPRPGTNLGMITDPRVPIPAMNDFVMPIVDSASAPADYFDDIEIDVVNVSPSPPNNSRLLSSKIQDPRDGQDPDASYFKYPLPPPRERPNIAGGKVSEVRFKKPATLERSKEDSVVCSKQQAELTMDLSSIRWKPFDFAAVNPVQKGPASVSGYAVVKVDMVRGKNSSLQHLKRKNYCNFVAKIKEEALMDGQKVYSVCYMKRKCSFLKDEKSTCFVADNSGGDYLCLEEDVVVYLPDPYEDRRGKIHFNKNVDFQGFSLYQ</sequence>
<name>A0A8J2NUV8_9HEXA</name>